<dbReference type="NCBIfam" id="TIGR00046">
    <property type="entry name" value="RsmE family RNA methyltransferase"/>
    <property type="match status" value="1"/>
</dbReference>
<dbReference type="PANTHER" id="PTHR30027">
    <property type="entry name" value="RIBOSOMAL RNA SMALL SUBUNIT METHYLTRANSFERASE E"/>
    <property type="match status" value="1"/>
</dbReference>
<keyword evidence="9 12" id="KW-0949">S-adenosyl-L-methionine</keyword>
<evidence type="ECO:0000313" key="18">
    <source>
        <dbReference type="Proteomes" id="UP000783934"/>
    </source>
</evidence>
<keyword evidence="7 12" id="KW-0489">Methyltransferase</keyword>
<evidence type="ECO:0000256" key="4">
    <source>
        <dbReference type="ARBA" id="ARBA00013673"/>
    </source>
</evidence>
<proteinExistence type="inferred from homology"/>
<accession>A0A9D2VED0</accession>
<dbReference type="Gene3D" id="3.40.1280.10">
    <property type="match status" value="1"/>
</dbReference>
<dbReference type="PANTHER" id="PTHR30027:SF3">
    <property type="entry name" value="16S RRNA (URACIL(1498)-N(3))-METHYLTRANSFERASE"/>
    <property type="match status" value="1"/>
</dbReference>
<dbReference type="SUPFAM" id="SSF75217">
    <property type="entry name" value="alpha/beta knot"/>
    <property type="match status" value="1"/>
</dbReference>
<evidence type="ECO:0000313" key="17">
    <source>
        <dbReference type="Proteomes" id="UP000700248"/>
    </source>
</evidence>
<evidence type="ECO:0000313" key="16">
    <source>
        <dbReference type="EMBL" id="NJB64766.1"/>
    </source>
</evidence>
<dbReference type="AlphaFoldDB" id="A0A9D2VED0"/>
<reference evidence="16 18" key="1">
    <citation type="submission" date="2020-03" db="EMBL/GenBank/DDBJ databases">
        <title>Genomic Encyclopedia of Type Strains, Phase IV (KMG-IV): sequencing the most valuable type-strain genomes for metagenomic binning, comparative biology and taxonomic classification.</title>
        <authorList>
            <person name="Goeker M."/>
        </authorList>
    </citation>
    <scope>NUCLEOTIDE SEQUENCE [LARGE SCALE GENOMIC DNA]</scope>
    <source>
        <strain evidence="16 18">DSM 26613</strain>
    </source>
</reference>
<evidence type="ECO:0000256" key="12">
    <source>
        <dbReference type="PIRNR" id="PIRNR015601"/>
    </source>
</evidence>
<dbReference type="GO" id="GO:0070475">
    <property type="term" value="P:rRNA base methylation"/>
    <property type="evidence" value="ECO:0007669"/>
    <property type="project" value="TreeGrafter"/>
</dbReference>
<evidence type="ECO:0000259" key="14">
    <source>
        <dbReference type="Pfam" id="PF20260"/>
    </source>
</evidence>
<comment type="similarity">
    <text evidence="2 12">Belongs to the RNA methyltransferase RsmE family.</text>
</comment>
<comment type="caution">
    <text evidence="15">The sequence shown here is derived from an EMBL/GenBank/DDBJ whole genome shotgun (WGS) entry which is preliminary data.</text>
</comment>
<evidence type="ECO:0000256" key="11">
    <source>
        <dbReference type="ARBA" id="ARBA00047944"/>
    </source>
</evidence>
<dbReference type="RefSeq" id="WP_167660920.1">
    <property type="nucleotide sequence ID" value="NZ_BMCQ01000001.1"/>
</dbReference>
<gene>
    <name evidence="16" type="ORF">GGR41_000995</name>
    <name evidence="15" type="ORF">K8U84_02515</name>
</gene>
<evidence type="ECO:0000256" key="6">
    <source>
        <dbReference type="ARBA" id="ARBA00022552"/>
    </source>
</evidence>
<reference evidence="15" key="3">
    <citation type="submission" date="2021-09" db="EMBL/GenBank/DDBJ databases">
        <authorList>
            <person name="Gilroy R."/>
        </authorList>
    </citation>
    <scope>NUCLEOTIDE SEQUENCE</scope>
    <source>
        <strain evidence="15">CHK175-13533</strain>
    </source>
</reference>
<dbReference type="Proteomes" id="UP000783934">
    <property type="component" value="Unassembled WGS sequence"/>
</dbReference>
<evidence type="ECO:0000256" key="5">
    <source>
        <dbReference type="ARBA" id="ARBA00022490"/>
    </source>
</evidence>
<feature type="domain" description="Ribosomal RNA small subunit methyltransferase E methyltransferase" evidence="13">
    <location>
        <begin position="74"/>
        <end position="240"/>
    </location>
</feature>
<comment type="function">
    <text evidence="10 12">Specifically methylates the N3 position of the uracil ring of uridine 1498 (m3U1498) in 16S rRNA. Acts on the fully assembled 30S ribosomal subunit.</text>
</comment>
<dbReference type="InterPro" id="IPR029028">
    <property type="entry name" value="Alpha/beta_knot_MTases"/>
</dbReference>
<comment type="subcellular location">
    <subcellularLocation>
        <location evidence="1 12">Cytoplasm</location>
    </subcellularLocation>
</comment>
<dbReference type="InterPro" id="IPR046887">
    <property type="entry name" value="RsmE_PUA-like"/>
</dbReference>
<dbReference type="InterPro" id="IPR006700">
    <property type="entry name" value="RsmE"/>
</dbReference>
<keyword evidence="18" id="KW-1185">Reference proteome</keyword>
<dbReference type="SUPFAM" id="SSF88697">
    <property type="entry name" value="PUA domain-like"/>
    <property type="match status" value="1"/>
</dbReference>
<keyword evidence="6 12" id="KW-0698">rRNA processing</keyword>
<dbReference type="Pfam" id="PF20260">
    <property type="entry name" value="PUA_4"/>
    <property type="match status" value="1"/>
</dbReference>
<sequence length="248" mass="27911">MSLPRFFYPYAIEPQATLDLPKELAHYMQRVLRLADQTHITLFNGQGGEFNAQIHYEGKQVRAHILTFTPIERELPLRLTIAQGLATGDKMDWICEKSVEMGAYALQPIAAQYSTLKLSGERLEKRLQHWQRIAQSASEQCGRNQLLQVEPLATLKQLCQSLQPDDLLLFCDPDAPQHFPDAIRQATAQQRSHWILLIGPEGGWSDEEKKIALNAGAISMRFGARVLRTETAAIALVGAIRGQLGWIE</sequence>
<dbReference type="InterPro" id="IPR015947">
    <property type="entry name" value="PUA-like_sf"/>
</dbReference>
<feature type="domain" description="Ribosomal RNA small subunit methyltransferase E PUA-like" evidence="14">
    <location>
        <begin position="20"/>
        <end position="59"/>
    </location>
</feature>
<reference evidence="15" key="2">
    <citation type="journal article" date="2021" name="PeerJ">
        <title>Extensive microbial diversity within the chicken gut microbiome revealed by metagenomics and culture.</title>
        <authorList>
            <person name="Gilroy R."/>
            <person name="Ravi A."/>
            <person name="Getino M."/>
            <person name="Pursley I."/>
            <person name="Horton D.L."/>
            <person name="Alikhan N.F."/>
            <person name="Baker D."/>
            <person name="Gharbi K."/>
            <person name="Hall N."/>
            <person name="Watson M."/>
            <person name="Adriaenssens E.M."/>
            <person name="Foster-Nyarko E."/>
            <person name="Jarju S."/>
            <person name="Secka A."/>
            <person name="Antonio M."/>
            <person name="Oren A."/>
            <person name="Chaudhuri R.R."/>
            <person name="La Ragione R."/>
            <person name="Hildebrand F."/>
            <person name="Pallen M.J."/>
        </authorList>
    </citation>
    <scope>NUCLEOTIDE SEQUENCE</scope>
    <source>
        <strain evidence="15">CHK175-13533</strain>
    </source>
</reference>
<dbReference type="EMBL" id="DYTQ01000033">
    <property type="protein sequence ID" value="HJH23408.1"/>
    <property type="molecule type" value="Genomic_DNA"/>
</dbReference>
<dbReference type="NCBIfam" id="NF008692">
    <property type="entry name" value="PRK11713.1-5"/>
    <property type="match status" value="1"/>
</dbReference>
<evidence type="ECO:0000313" key="15">
    <source>
        <dbReference type="EMBL" id="HJH23408.1"/>
    </source>
</evidence>
<dbReference type="InterPro" id="IPR029026">
    <property type="entry name" value="tRNA_m1G_MTases_N"/>
</dbReference>
<evidence type="ECO:0000256" key="9">
    <source>
        <dbReference type="ARBA" id="ARBA00022691"/>
    </source>
</evidence>
<name>A0A9D2VED0_9BURK</name>
<comment type="catalytic activity">
    <reaction evidence="11 12">
        <text>uridine(1498) in 16S rRNA + S-adenosyl-L-methionine = N(3)-methyluridine(1498) in 16S rRNA + S-adenosyl-L-homocysteine + H(+)</text>
        <dbReference type="Rhea" id="RHEA:42920"/>
        <dbReference type="Rhea" id="RHEA-COMP:10283"/>
        <dbReference type="Rhea" id="RHEA-COMP:10284"/>
        <dbReference type="ChEBI" id="CHEBI:15378"/>
        <dbReference type="ChEBI" id="CHEBI:57856"/>
        <dbReference type="ChEBI" id="CHEBI:59789"/>
        <dbReference type="ChEBI" id="CHEBI:65315"/>
        <dbReference type="ChEBI" id="CHEBI:74502"/>
        <dbReference type="EC" id="2.1.1.193"/>
    </reaction>
</comment>
<evidence type="ECO:0000256" key="10">
    <source>
        <dbReference type="ARBA" id="ARBA00025699"/>
    </source>
</evidence>
<evidence type="ECO:0000256" key="8">
    <source>
        <dbReference type="ARBA" id="ARBA00022679"/>
    </source>
</evidence>
<dbReference type="Pfam" id="PF04452">
    <property type="entry name" value="Methyltrans_RNA"/>
    <property type="match status" value="1"/>
</dbReference>
<dbReference type="InterPro" id="IPR046886">
    <property type="entry name" value="RsmE_MTase_dom"/>
</dbReference>
<evidence type="ECO:0000256" key="2">
    <source>
        <dbReference type="ARBA" id="ARBA00005528"/>
    </source>
</evidence>
<protein>
    <recommendedName>
        <fullName evidence="4 12">Ribosomal RNA small subunit methyltransferase E</fullName>
        <ecNumber evidence="3 12">2.1.1.193</ecNumber>
    </recommendedName>
</protein>
<dbReference type="GO" id="GO:0005737">
    <property type="term" value="C:cytoplasm"/>
    <property type="evidence" value="ECO:0007669"/>
    <property type="project" value="UniProtKB-SubCell"/>
</dbReference>
<evidence type="ECO:0000256" key="7">
    <source>
        <dbReference type="ARBA" id="ARBA00022603"/>
    </source>
</evidence>
<dbReference type="Proteomes" id="UP000700248">
    <property type="component" value="Unassembled WGS sequence"/>
</dbReference>
<keyword evidence="8 12" id="KW-0808">Transferase</keyword>
<keyword evidence="5 12" id="KW-0963">Cytoplasm</keyword>
<dbReference type="GO" id="GO:0070042">
    <property type="term" value="F:rRNA (uridine-N3-)-methyltransferase activity"/>
    <property type="evidence" value="ECO:0007669"/>
    <property type="project" value="TreeGrafter"/>
</dbReference>
<evidence type="ECO:0000256" key="3">
    <source>
        <dbReference type="ARBA" id="ARBA00012328"/>
    </source>
</evidence>
<organism evidence="15 17">
    <name type="scientific">Paenalcaligenes hominis</name>
    <dbReference type="NCBI Taxonomy" id="643674"/>
    <lineage>
        <taxon>Bacteria</taxon>
        <taxon>Pseudomonadati</taxon>
        <taxon>Pseudomonadota</taxon>
        <taxon>Betaproteobacteria</taxon>
        <taxon>Burkholderiales</taxon>
        <taxon>Alcaligenaceae</taxon>
        <taxon>Paenalcaligenes</taxon>
    </lineage>
</organism>
<dbReference type="CDD" id="cd18084">
    <property type="entry name" value="RsmE-like"/>
    <property type="match status" value="1"/>
</dbReference>
<dbReference type="EMBL" id="JAATIZ010000002">
    <property type="protein sequence ID" value="NJB64766.1"/>
    <property type="molecule type" value="Genomic_DNA"/>
</dbReference>
<dbReference type="PIRSF" id="PIRSF015601">
    <property type="entry name" value="MTase_slr0722"/>
    <property type="match status" value="1"/>
</dbReference>
<dbReference type="EC" id="2.1.1.193" evidence="3 12"/>
<evidence type="ECO:0000259" key="13">
    <source>
        <dbReference type="Pfam" id="PF04452"/>
    </source>
</evidence>
<evidence type="ECO:0000256" key="1">
    <source>
        <dbReference type="ARBA" id="ARBA00004496"/>
    </source>
</evidence>